<protein>
    <submittedName>
        <fullName evidence="1">Uncharacterized protein</fullName>
    </submittedName>
</protein>
<dbReference type="RefSeq" id="WP_091145760.1">
    <property type="nucleotide sequence ID" value="NZ_FNAI01000002.1"/>
</dbReference>
<evidence type="ECO:0000313" key="2">
    <source>
        <dbReference type="Proteomes" id="UP000199072"/>
    </source>
</evidence>
<dbReference type="Proteomes" id="UP000199072">
    <property type="component" value="Unassembled WGS sequence"/>
</dbReference>
<proteinExistence type="predicted"/>
<dbReference type="EMBL" id="FNAI01000002">
    <property type="protein sequence ID" value="SDD66099.1"/>
    <property type="molecule type" value="Genomic_DNA"/>
</dbReference>
<organism evidence="1 2">
    <name type="scientific">Mucilaginibacter pineti</name>
    <dbReference type="NCBI Taxonomy" id="1391627"/>
    <lineage>
        <taxon>Bacteria</taxon>
        <taxon>Pseudomonadati</taxon>
        <taxon>Bacteroidota</taxon>
        <taxon>Sphingobacteriia</taxon>
        <taxon>Sphingobacteriales</taxon>
        <taxon>Sphingobacteriaceae</taxon>
        <taxon>Mucilaginibacter</taxon>
    </lineage>
</organism>
<keyword evidence="2" id="KW-1185">Reference proteome</keyword>
<gene>
    <name evidence="1" type="ORF">SAMN05216464_102209</name>
</gene>
<accession>A0A1G6WJZ8</accession>
<reference evidence="1 2" key="1">
    <citation type="submission" date="2016-10" db="EMBL/GenBank/DDBJ databases">
        <authorList>
            <person name="de Groot N.N."/>
        </authorList>
    </citation>
    <scope>NUCLEOTIDE SEQUENCE [LARGE SCALE GENOMIC DNA]</scope>
    <source>
        <strain evidence="1 2">47C3B</strain>
    </source>
</reference>
<evidence type="ECO:0000313" key="1">
    <source>
        <dbReference type="EMBL" id="SDD66099.1"/>
    </source>
</evidence>
<dbReference type="AlphaFoldDB" id="A0A1G6WJZ8"/>
<dbReference type="OrthoDB" id="793520at2"/>
<name>A0A1G6WJZ8_9SPHI</name>
<sequence>MAINFLLQGTVHWSYDYEMAEVSQTDKIINGMISMGPVLHHHKGNIALSEAELIIEGFTDDEEDLTIPLSAMKQIYLGFDDVFPKIAVKSLGILWQPLRIEYYILALQTQCIYLIIDFNGIYTHDKDWFNTLTQLLA</sequence>